<keyword evidence="1" id="KW-0812">Transmembrane</keyword>
<comment type="caution">
    <text evidence="2">The sequence shown here is derived from an EMBL/GenBank/DDBJ whole genome shotgun (WGS) entry which is preliminary data.</text>
</comment>
<accession>A0A167ARW2</accession>
<reference evidence="2 3" key="1">
    <citation type="submission" date="2013-07" db="EMBL/GenBank/DDBJ databases">
        <title>Comparative Genomic and Metabolomic Analysis of Twelve Strains of Pseudoalteromonas luteoviolacea.</title>
        <authorList>
            <person name="Vynne N.G."/>
            <person name="Mansson M."/>
            <person name="Gram L."/>
        </authorList>
    </citation>
    <scope>NUCLEOTIDE SEQUENCE [LARGE SCALE GENOMIC DNA]</scope>
    <source>
        <strain evidence="2 3">H33</strain>
    </source>
</reference>
<feature type="transmembrane region" description="Helical" evidence="1">
    <location>
        <begin position="21"/>
        <end position="41"/>
    </location>
</feature>
<evidence type="ECO:0000313" key="2">
    <source>
        <dbReference type="EMBL" id="KZN45729.1"/>
    </source>
</evidence>
<keyword evidence="1" id="KW-0472">Membrane</keyword>
<dbReference type="Proteomes" id="UP000076503">
    <property type="component" value="Unassembled WGS sequence"/>
</dbReference>
<dbReference type="EMBL" id="AUXZ01000127">
    <property type="protein sequence ID" value="KZN45729.1"/>
    <property type="molecule type" value="Genomic_DNA"/>
</dbReference>
<protein>
    <submittedName>
        <fullName evidence="2">Uncharacterized protein</fullName>
    </submittedName>
</protein>
<name>A0A167ARW2_9GAMM</name>
<keyword evidence="1" id="KW-1133">Transmembrane helix</keyword>
<organism evidence="2 3">
    <name type="scientific">Pseudoalteromonas luteoviolacea H33</name>
    <dbReference type="NCBI Taxonomy" id="1365251"/>
    <lineage>
        <taxon>Bacteria</taxon>
        <taxon>Pseudomonadati</taxon>
        <taxon>Pseudomonadota</taxon>
        <taxon>Gammaproteobacteria</taxon>
        <taxon>Alteromonadales</taxon>
        <taxon>Pseudoalteromonadaceae</taxon>
        <taxon>Pseudoalteromonas</taxon>
    </lineage>
</organism>
<dbReference type="PATRIC" id="fig|1365251.3.peg.4727"/>
<evidence type="ECO:0000256" key="1">
    <source>
        <dbReference type="SAM" id="Phobius"/>
    </source>
</evidence>
<dbReference type="AlphaFoldDB" id="A0A167ARW2"/>
<sequence>MVFAELSNAIIGTDMKMRQRLQLYQISVIFSMLFALIGFSYNTWRLEVSEHNSNVRLACFEILKELAALEQLIYIAHYDKDMNTASPRKGWIRIGLITDFSYLANQDVQSSSKALHQTWSEHWESVPDDNQSVLLIVDDIDQVRVSIKKLLTSLN</sequence>
<evidence type="ECO:0000313" key="3">
    <source>
        <dbReference type="Proteomes" id="UP000076503"/>
    </source>
</evidence>
<proteinExistence type="predicted"/>
<gene>
    <name evidence="2" type="ORF">N476_25215</name>
</gene>